<accession>A0A508AQZ9</accession>
<feature type="transmembrane region" description="Helical" evidence="1">
    <location>
        <begin position="301"/>
        <end position="321"/>
    </location>
</feature>
<keyword evidence="3" id="KW-1185">Reference proteome</keyword>
<dbReference type="GO" id="GO:0004623">
    <property type="term" value="F:phospholipase A2 activity"/>
    <property type="evidence" value="ECO:0007669"/>
    <property type="project" value="TreeGrafter"/>
</dbReference>
<sequence length="689" mass="74526">MSATTDGTPAADFATVEAAEHDWIARRRAALGRPPRHEDCVGLGLSGGGIRSATFNLGVIEALDRAGLMRDVDYLSTVSGGGYIGACYSWLRASLPDEAGNPFEQPLPGGGRVIDWLRRHGRYLIAARGYSLWTLLASIFAATFLNLLVLGPVVLLAVYAMTLGWLPLGWPPSLAGLPDPDPRHHHHGYLLLLALGAACLATFPLTALGFGVAAGIRERASMARIDGLRVLMGRQLAVGLCLLAVGLIPVVHAFWDQFSGRFESSVMHVLGQHMSYLLPMLSGVVAMLAGRGGRTPGRLQVASTGLALVIYGMLVLAYHLVVHVDVVGTPLFWALLVLAALLASTLNINRISMHGYYRARLSETFMPRPGGSLHARPMEFRLDELGPDRGAPLHLVNTTLNTSSSPDQRRHGREGASYVLSPLYCGALATGYTRSNGFPGGGMALSTAFTISGAAIDPSNSAVGSRAVSSLMALLNVRLGYWADNPSRPRGRLPGEWWWLIAREMFGVGLDERHARIHLSDGGHFENLGLYELIRRKVRHIVVCDAGADPDLDLADLGRAIERVRVDFGAEVRLSADRLVAEHASGEARRPWLLGEVLYADGSRGRIVYIKPMRIAEAPADLYAYARAHPSFPNQPTSNQFFGEAEFEAYRTLGRCLVERMLAEAPANGMAEWFDRLWAGDVGPTPASE</sequence>
<reference evidence="2 3" key="1">
    <citation type="submission" date="2019-06" db="EMBL/GenBank/DDBJ databases">
        <title>Lysobacter alkalisoli sp. nov. isolated from saline soil.</title>
        <authorList>
            <person name="Sun J.-Q."/>
            <person name="Xu L."/>
        </authorList>
    </citation>
    <scope>NUCLEOTIDE SEQUENCE [LARGE SCALE GENOMIC DNA]</scope>
    <source>
        <strain evidence="2 3">JCM 31130</strain>
    </source>
</reference>
<dbReference type="EMBL" id="VICE01000010">
    <property type="protein sequence ID" value="TQD51373.1"/>
    <property type="molecule type" value="Genomic_DNA"/>
</dbReference>
<evidence type="ECO:0000256" key="1">
    <source>
        <dbReference type="SAM" id="Phobius"/>
    </source>
</evidence>
<keyword evidence="1" id="KW-0472">Membrane</keyword>
<evidence type="ECO:0008006" key="4">
    <source>
        <dbReference type="Google" id="ProtNLM"/>
    </source>
</evidence>
<organism evidence="2 3">
    <name type="scientific">Marilutibacter aestuarii</name>
    <dbReference type="NCBI Taxonomy" id="1706195"/>
    <lineage>
        <taxon>Bacteria</taxon>
        <taxon>Pseudomonadati</taxon>
        <taxon>Pseudomonadota</taxon>
        <taxon>Gammaproteobacteria</taxon>
        <taxon>Lysobacterales</taxon>
        <taxon>Lysobacteraceae</taxon>
        <taxon>Marilutibacter</taxon>
    </lineage>
</organism>
<dbReference type="SUPFAM" id="SSF52151">
    <property type="entry name" value="FabD/lysophospholipase-like"/>
    <property type="match status" value="1"/>
</dbReference>
<dbReference type="PANTHER" id="PTHR10728:SF40">
    <property type="entry name" value="PATATIN FAMILY PROTEIN"/>
    <property type="match status" value="1"/>
</dbReference>
<dbReference type="AlphaFoldDB" id="A0A508AQZ9"/>
<dbReference type="OrthoDB" id="100544at2"/>
<dbReference type="Proteomes" id="UP000318212">
    <property type="component" value="Unassembled WGS sequence"/>
</dbReference>
<feature type="transmembrane region" description="Helical" evidence="1">
    <location>
        <begin position="189"/>
        <end position="216"/>
    </location>
</feature>
<name>A0A508AQZ9_9GAMM</name>
<dbReference type="RefSeq" id="WP_141516971.1">
    <property type="nucleotide sequence ID" value="NZ_VICE01000010.1"/>
</dbReference>
<feature type="transmembrane region" description="Helical" evidence="1">
    <location>
        <begin position="327"/>
        <end position="348"/>
    </location>
</feature>
<dbReference type="InterPro" id="IPR016035">
    <property type="entry name" value="Acyl_Trfase/lysoPLipase"/>
</dbReference>
<feature type="transmembrane region" description="Helical" evidence="1">
    <location>
        <begin position="236"/>
        <end position="255"/>
    </location>
</feature>
<proteinExistence type="predicted"/>
<dbReference type="PANTHER" id="PTHR10728">
    <property type="entry name" value="CYTOSOLIC PHOSPHOLIPASE A2"/>
    <property type="match status" value="1"/>
</dbReference>
<gene>
    <name evidence="2" type="ORF">FKV25_01230</name>
</gene>
<dbReference type="Gene3D" id="3.40.1090.10">
    <property type="entry name" value="Cytosolic phospholipase A2 catalytic domain"/>
    <property type="match status" value="2"/>
</dbReference>
<dbReference type="GO" id="GO:0046475">
    <property type="term" value="P:glycerophospholipid catabolic process"/>
    <property type="evidence" value="ECO:0007669"/>
    <property type="project" value="TreeGrafter"/>
</dbReference>
<keyword evidence="1" id="KW-0812">Transmembrane</keyword>
<feature type="transmembrane region" description="Helical" evidence="1">
    <location>
        <begin position="267"/>
        <end position="289"/>
    </location>
</feature>
<feature type="transmembrane region" description="Helical" evidence="1">
    <location>
        <begin position="132"/>
        <end position="161"/>
    </location>
</feature>
<protein>
    <recommendedName>
        <fullName evidence="4">PNPLA domain-containing protein</fullName>
    </recommendedName>
</protein>
<dbReference type="GO" id="GO:0005829">
    <property type="term" value="C:cytosol"/>
    <property type="evidence" value="ECO:0007669"/>
    <property type="project" value="TreeGrafter"/>
</dbReference>
<evidence type="ECO:0000313" key="2">
    <source>
        <dbReference type="EMBL" id="TQD51373.1"/>
    </source>
</evidence>
<evidence type="ECO:0000313" key="3">
    <source>
        <dbReference type="Proteomes" id="UP000318212"/>
    </source>
</evidence>
<comment type="caution">
    <text evidence="2">The sequence shown here is derived from an EMBL/GenBank/DDBJ whole genome shotgun (WGS) entry which is preliminary data.</text>
</comment>
<keyword evidence="1" id="KW-1133">Transmembrane helix</keyword>